<protein>
    <recommendedName>
        <fullName evidence="6">Exodeoxyribonuclease 7 small subunit</fullName>
        <ecNumber evidence="6">3.1.11.6</ecNumber>
    </recommendedName>
    <alternativeName>
        <fullName evidence="6">Exodeoxyribonuclease VII small subunit</fullName>
        <shortName evidence="6">Exonuclease VII small subunit</shortName>
    </alternativeName>
</protein>
<evidence type="ECO:0000256" key="4">
    <source>
        <dbReference type="ARBA" id="ARBA00022801"/>
    </source>
</evidence>
<dbReference type="OrthoDB" id="9798666at2"/>
<keyword evidence="5 6" id="KW-0269">Exonuclease</keyword>
<sequence length="76" mass="8482">MGNNKDVSFEKALARLEELVSKLEEGNLPLEESLKLFAEGIELTKKCSRQLEAAEKHINILIEGGDGKPMLQEEDL</sequence>
<dbReference type="HAMAP" id="MF_00337">
    <property type="entry name" value="Exonuc_7_S"/>
    <property type="match status" value="1"/>
</dbReference>
<comment type="subunit">
    <text evidence="6">Heterooligomer composed of large and small subunits.</text>
</comment>
<keyword evidence="2 6" id="KW-0963">Cytoplasm</keyword>
<keyword evidence="3 6" id="KW-0540">Nuclease</keyword>
<evidence type="ECO:0000313" key="8">
    <source>
        <dbReference type="Proteomes" id="UP000199337"/>
    </source>
</evidence>
<organism evidence="7 8">
    <name type="scientific">Desulfotruncus arcticus DSM 17038</name>
    <dbReference type="NCBI Taxonomy" id="1121424"/>
    <lineage>
        <taxon>Bacteria</taxon>
        <taxon>Bacillati</taxon>
        <taxon>Bacillota</taxon>
        <taxon>Clostridia</taxon>
        <taxon>Eubacteriales</taxon>
        <taxon>Desulfallaceae</taxon>
        <taxon>Desulfotruncus</taxon>
    </lineage>
</organism>
<reference evidence="8" key="1">
    <citation type="submission" date="2016-10" db="EMBL/GenBank/DDBJ databases">
        <authorList>
            <person name="Varghese N."/>
            <person name="Submissions S."/>
        </authorList>
    </citation>
    <scope>NUCLEOTIDE SEQUENCE [LARGE SCALE GENOMIC DNA]</scope>
    <source>
        <strain evidence="8">DSM 17038</strain>
    </source>
</reference>
<dbReference type="PANTHER" id="PTHR34137:SF1">
    <property type="entry name" value="EXODEOXYRIBONUCLEASE 7 SMALL SUBUNIT"/>
    <property type="match status" value="1"/>
</dbReference>
<dbReference type="InterPro" id="IPR037004">
    <property type="entry name" value="Exonuc_VII_ssu_sf"/>
</dbReference>
<dbReference type="GO" id="GO:0005829">
    <property type="term" value="C:cytosol"/>
    <property type="evidence" value="ECO:0007669"/>
    <property type="project" value="TreeGrafter"/>
</dbReference>
<dbReference type="GO" id="GO:0006308">
    <property type="term" value="P:DNA catabolic process"/>
    <property type="evidence" value="ECO:0007669"/>
    <property type="project" value="UniProtKB-UniRule"/>
</dbReference>
<dbReference type="STRING" id="341036.SAMN05660649_00086"/>
<comment type="similarity">
    <text evidence="1 6">Belongs to the XseB family.</text>
</comment>
<dbReference type="GO" id="GO:0009318">
    <property type="term" value="C:exodeoxyribonuclease VII complex"/>
    <property type="evidence" value="ECO:0007669"/>
    <property type="project" value="UniProtKB-UniRule"/>
</dbReference>
<name>A0A1I2MQG2_9FIRM</name>
<keyword evidence="8" id="KW-1185">Reference proteome</keyword>
<evidence type="ECO:0000256" key="1">
    <source>
        <dbReference type="ARBA" id="ARBA00009998"/>
    </source>
</evidence>
<evidence type="ECO:0000256" key="2">
    <source>
        <dbReference type="ARBA" id="ARBA00022490"/>
    </source>
</evidence>
<comment type="catalytic activity">
    <reaction evidence="6">
        <text>Exonucleolytic cleavage in either 5'- to 3'- or 3'- to 5'-direction to yield nucleoside 5'-phosphates.</text>
        <dbReference type="EC" id="3.1.11.6"/>
    </reaction>
</comment>
<evidence type="ECO:0000313" key="7">
    <source>
        <dbReference type="EMBL" id="SFF93683.1"/>
    </source>
</evidence>
<comment type="function">
    <text evidence="6">Bidirectionally degrades single-stranded DNA into large acid-insoluble oligonucleotides, which are then degraded further into small acid-soluble oligonucleotides.</text>
</comment>
<evidence type="ECO:0000256" key="3">
    <source>
        <dbReference type="ARBA" id="ARBA00022722"/>
    </source>
</evidence>
<dbReference type="RefSeq" id="WP_092467605.1">
    <property type="nucleotide sequence ID" value="NZ_FOOX01000001.1"/>
</dbReference>
<gene>
    <name evidence="6" type="primary">xseB</name>
    <name evidence="7" type="ORF">SAMN05660649_00086</name>
</gene>
<dbReference type="Proteomes" id="UP000199337">
    <property type="component" value="Unassembled WGS sequence"/>
</dbReference>
<dbReference type="SUPFAM" id="SSF116842">
    <property type="entry name" value="XseB-like"/>
    <property type="match status" value="1"/>
</dbReference>
<dbReference type="GO" id="GO:0008855">
    <property type="term" value="F:exodeoxyribonuclease VII activity"/>
    <property type="evidence" value="ECO:0007669"/>
    <property type="project" value="UniProtKB-UniRule"/>
</dbReference>
<comment type="subcellular location">
    <subcellularLocation>
        <location evidence="6">Cytoplasm</location>
    </subcellularLocation>
</comment>
<dbReference type="Pfam" id="PF02609">
    <property type="entry name" value="Exonuc_VII_S"/>
    <property type="match status" value="1"/>
</dbReference>
<proteinExistence type="inferred from homology"/>
<dbReference type="EMBL" id="FOOX01000001">
    <property type="protein sequence ID" value="SFF93683.1"/>
    <property type="molecule type" value="Genomic_DNA"/>
</dbReference>
<dbReference type="AlphaFoldDB" id="A0A1I2MQG2"/>
<keyword evidence="4 6" id="KW-0378">Hydrolase</keyword>
<dbReference type="EC" id="3.1.11.6" evidence="6"/>
<dbReference type="InterPro" id="IPR003761">
    <property type="entry name" value="Exonuc_VII_S"/>
</dbReference>
<dbReference type="NCBIfam" id="NF002140">
    <property type="entry name" value="PRK00977.1-4"/>
    <property type="match status" value="1"/>
</dbReference>
<accession>A0A1I2MQG2</accession>
<evidence type="ECO:0000256" key="5">
    <source>
        <dbReference type="ARBA" id="ARBA00022839"/>
    </source>
</evidence>
<dbReference type="Gene3D" id="1.10.287.1040">
    <property type="entry name" value="Exonuclease VII, small subunit"/>
    <property type="match status" value="1"/>
</dbReference>
<evidence type="ECO:0000256" key="6">
    <source>
        <dbReference type="HAMAP-Rule" id="MF_00337"/>
    </source>
</evidence>
<dbReference type="NCBIfam" id="TIGR01280">
    <property type="entry name" value="xseB"/>
    <property type="match status" value="1"/>
</dbReference>
<dbReference type="PANTHER" id="PTHR34137">
    <property type="entry name" value="EXODEOXYRIBONUCLEASE 7 SMALL SUBUNIT"/>
    <property type="match status" value="1"/>
</dbReference>